<dbReference type="GO" id="GO:0080019">
    <property type="term" value="F:alcohol-forming very long-chain fatty acyl-CoA reductase activity"/>
    <property type="evidence" value="ECO:0007669"/>
    <property type="project" value="InterPro"/>
</dbReference>
<proteinExistence type="inferred from homology"/>
<keyword evidence="1" id="KW-0560">Oxidoreductase</keyword>
<comment type="similarity">
    <text evidence="1">Belongs to the fatty acyl-CoA reductase family.</text>
</comment>
<dbReference type="SUPFAM" id="SSF51735">
    <property type="entry name" value="NAD(P)-binding Rossmann-fold domains"/>
    <property type="match status" value="1"/>
</dbReference>
<organism evidence="3">
    <name type="scientific">Culicoides sonorensis</name>
    <name type="common">Biting midge</name>
    <dbReference type="NCBI Taxonomy" id="179676"/>
    <lineage>
        <taxon>Eukaryota</taxon>
        <taxon>Metazoa</taxon>
        <taxon>Ecdysozoa</taxon>
        <taxon>Arthropoda</taxon>
        <taxon>Hexapoda</taxon>
        <taxon>Insecta</taxon>
        <taxon>Pterygota</taxon>
        <taxon>Neoptera</taxon>
        <taxon>Endopterygota</taxon>
        <taxon>Diptera</taxon>
        <taxon>Nematocera</taxon>
        <taxon>Chironomoidea</taxon>
        <taxon>Ceratopogonidae</taxon>
        <taxon>Ceratopogoninae</taxon>
        <taxon>Culicoides</taxon>
        <taxon>Monoculicoides</taxon>
    </lineage>
</organism>
<dbReference type="AlphaFoldDB" id="A0A336KZX1"/>
<comment type="catalytic activity">
    <reaction evidence="1">
        <text>a long-chain fatty acyl-CoA + 2 NADPH + 2 H(+) = a long-chain primary fatty alcohol + 2 NADP(+) + CoA</text>
        <dbReference type="Rhea" id="RHEA:52716"/>
        <dbReference type="ChEBI" id="CHEBI:15378"/>
        <dbReference type="ChEBI" id="CHEBI:57287"/>
        <dbReference type="ChEBI" id="CHEBI:57783"/>
        <dbReference type="ChEBI" id="CHEBI:58349"/>
        <dbReference type="ChEBI" id="CHEBI:77396"/>
        <dbReference type="ChEBI" id="CHEBI:83139"/>
        <dbReference type="EC" id="1.2.1.84"/>
    </reaction>
</comment>
<keyword evidence="1" id="KW-0521">NADP</keyword>
<reference evidence="4" key="2">
    <citation type="submission" date="2018-07" db="EMBL/GenBank/DDBJ databases">
        <authorList>
            <person name="Quirk P.G."/>
            <person name="Krulwich T.A."/>
        </authorList>
    </citation>
    <scope>NUCLEOTIDE SEQUENCE</scope>
</reference>
<dbReference type="EC" id="1.2.1.84" evidence="1"/>
<dbReference type="InterPro" id="IPR013120">
    <property type="entry name" value="FAR_NAD-bd"/>
</dbReference>
<feature type="domain" description="Thioester reductase (TE)" evidence="2">
    <location>
        <begin position="28"/>
        <end position="193"/>
    </location>
</feature>
<dbReference type="Pfam" id="PF07993">
    <property type="entry name" value="NAD_binding_4"/>
    <property type="match status" value="1"/>
</dbReference>
<dbReference type="InterPro" id="IPR026055">
    <property type="entry name" value="FAR"/>
</dbReference>
<dbReference type="GO" id="GO:0035336">
    <property type="term" value="P:long-chain fatty-acyl-CoA metabolic process"/>
    <property type="evidence" value="ECO:0007669"/>
    <property type="project" value="TreeGrafter"/>
</dbReference>
<reference evidence="3" key="1">
    <citation type="submission" date="2018-04" db="EMBL/GenBank/DDBJ databases">
        <authorList>
            <person name="Go L.Y."/>
            <person name="Mitchell J.A."/>
        </authorList>
    </citation>
    <scope>NUCLEOTIDE SEQUENCE</scope>
    <source>
        <tissue evidence="3">Whole organism</tissue>
    </source>
</reference>
<name>A0A336KZX1_CULSO</name>
<gene>
    <name evidence="3" type="primary">CSON002078</name>
</gene>
<dbReference type="PANTHER" id="PTHR11011:SF60">
    <property type="entry name" value="FATTY ACYL-COA REDUCTASE-RELATED"/>
    <property type="match status" value="1"/>
</dbReference>
<dbReference type="PANTHER" id="PTHR11011">
    <property type="entry name" value="MALE STERILITY PROTEIN 2-RELATED"/>
    <property type="match status" value="1"/>
</dbReference>
<protein>
    <recommendedName>
        <fullName evidence="1">Fatty acyl-CoA reductase</fullName>
        <ecNumber evidence="1">1.2.1.84</ecNumber>
    </recommendedName>
</protein>
<dbReference type="VEuPathDB" id="VectorBase:CSON002078"/>
<evidence type="ECO:0000259" key="2">
    <source>
        <dbReference type="Pfam" id="PF07993"/>
    </source>
</evidence>
<dbReference type="GO" id="GO:0005777">
    <property type="term" value="C:peroxisome"/>
    <property type="evidence" value="ECO:0007669"/>
    <property type="project" value="TreeGrafter"/>
</dbReference>
<dbReference type="Gene3D" id="3.40.50.720">
    <property type="entry name" value="NAD(P)-binding Rossmann-like Domain"/>
    <property type="match status" value="1"/>
</dbReference>
<dbReference type="GO" id="GO:0102965">
    <property type="term" value="F:alcohol-forming long-chain fatty acyl-CoA reductase activity"/>
    <property type="evidence" value="ECO:0007669"/>
    <property type="project" value="UniProtKB-EC"/>
</dbReference>
<evidence type="ECO:0000313" key="3">
    <source>
        <dbReference type="EMBL" id="SSX10430.1"/>
    </source>
</evidence>
<evidence type="ECO:0000313" key="4">
    <source>
        <dbReference type="EMBL" id="SSX30116.1"/>
    </source>
</evidence>
<keyword evidence="1" id="KW-0443">Lipid metabolism</keyword>
<sequence>MTPTAMTDPLLPDLTPIQQFYTKCNIFITGGTGFLGKVLLNKILSTCPGIENIYLLVRSKRGKDVNSRVEEIFEDPIFKSMKEVCPKYRYLVQGVTGDCLQSGLGISDQDRETLINKVNIVFHMAATVRFDEKLKISMQINVKACKDIINLCHEMRHLKSVIHVSTAYTQCPFPVVEEKFYPPPIDSKKMLALQDCLSEKFLDNITQM</sequence>
<dbReference type="OMA" id="CLRDKCI"/>
<dbReference type="EMBL" id="UFQT01001345">
    <property type="protein sequence ID" value="SSX30116.1"/>
    <property type="molecule type" value="Genomic_DNA"/>
</dbReference>
<accession>A0A336KZX1</accession>
<keyword evidence="1" id="KW-0444">Lipid biosynthesis</keyword>
<dbReference type="EMBL" id="UFQS01001345">
    <property type="protein sequence ID" value="SSX10430.1"/>
    <property type="molecule type" value="Genomic_DNA"/>
</dbReference>
<comment type="function">
    <text evidence="1">Catalyzes the reduction of fatty acyl-CoA to fatty alcohols.</text>
</comment>
<dbReference type="InterPro" id="IPR036291">
    <property type="entry name" value="NAD(P)-bd_dom_sf"/>
</dbReference>
<evidence type="ECO:0000256" key="1">
    <source>
        <dbReference type="RuleBase" id="RU363097"/>
    </source>
</evidence>